<organism evidence="2">
    <name type="scientific">Setaria italica</name>
    <name type="common">Foxtail millet</name>
    <name type="synonym">Panicum italicum</name>
    <dbReference type="NCBI Taxonomy" id="4555"/>
    <lineage>
        <taxon>Eukaryota</taxon>
        <taxon>Viridiplantae</taxon>
        <taxon>Streptophyta</taxon>
        <taxon>Embryophyta</taxon>
        <taxon>Tracheophyta</taxon>
        <taxon>Spermatophyta</taxon>
        <taxon>Magnoliopsida</taxon>
        <taxon>Liliopsida</taxon>
        <taxon>Poales</taxon>
        <taxon>Poaceae</taxon>
        <taxon>PACMAD clade</taxon>
        <taxon>Panicoideae</taxon>
        <taxon>Panicodae</taxon>
        <taxon>Paniceae</taxon>
        <taxon>Cenchrinae</taxon>
        <taxon>Setaria</taxon>
    </lineage>
</organism>
<feature type="chain" id="PRO_5016645123" description="Secreted protein" evidence="1">
    <location>
        <begin position="19"/>
        <end position="85"/>
    </location>
</feature>
<keyword evidence="1" id="KW-0732">Signal</keyword>
<evidence type="ECO:0000256" key="1">
    <source>
        <dbReference type="SAM" id="SignalP"/>
    </source>
</evidence>
<reference evidence="2" key="2">
    <citation type="submission" date="2015-07" db="EMBL/GenBank/DDBJ databases">
        <authorList>
            <person name="Noorani M."/>
        </authorList>
    </citation>
    <scope>NUCLEOTIDE SEQUENCE</scope>
    <source>
        <strain evidence="2">Yugu1</strain>
    </source>
</reference>
<dbReference type="AlphaFoldDB" id="A0A368PTU5"/>
<gene>
    <name evidence="2" type="ORF">SETIT_2G009600v2</name>
</gene>
<sequence length="85" mass="9743">MVSLSMFSCWSMAWFVMCRRMDSSTMTCARRRALCRLSSTAGDGSFEHLLKMKFMDLEARSLSTAERKSSIWGHSLLTNKTQHDV</sequence>
<evidence type="ECO:0008006" key="3">
    <source>
        <dbReference type="Google" id="ProtNLM"/>
    </source>
</evidence>
<dbReference type="EMBL" id="CM003529">
    <property type="protein sequence ID" value="RCV09216.1"/>
    <property type="molecule type" value="Genomic_DNA"/>
</dbReference>
<feature type="signal peptide" evidence="1">
    <location>
        <begin position="1"/>
        <end position="18"/>
    </location>
</feature>
<accession>A0A368PTU5</accession>
<reference evidence="2" key="1">
    <citation type="journal article" date="2012" name="Nat. Biotechnol.">
        <title>Reference genome sequence of the model plant Setaria.</title>
        <authorList>
            <person name="Bennetzen J.L."/>
            <person name="Schmutz J."/>
            <person name="Wang H."/>
            <person name="Percifield R."/>
            <person name="Hawkins J."/>
            <person name="Pontaroli A.C."/>
            <person name="Estep M."/>
            <person name="Feng L."/>
            <person name="Vaughn J.N."/>
            <person name="Grimwood J."/>
            <person name="Jenkins J."/>
            <person name="Barry K."/>
            <person name="Lindquist E."/>
            <person name="Hellsten U."/>
            <person name="Deshpande S."/>
            <person name="Wang X."/>
            <person name="Wu X."/>
            <person name="Mitros T."/>
            <person name="Triplett J."/>
            <person name="Yang X."/>
            <person name="Ye C.Y."/>
            <person name="Mauro-Herrera M."/>
            <person name="Wang L."/>
            <person name="Li P."/>
            <person name="Sharma M."/>
            <person name="Sharma R."/>
            <person name="Ronald P.C."/>
            <person name="Panaud O."/>
            <person name="Kellogg E.A."/>
            <person name="Brutnell T.P."/>
            <person name="Doust A.N."/>
            <person name="Tuskan G.A."/>
            <person name="Rokhsar D."/>
            <person name="Devos K.M."/>
        </authorList>
    </citation>
    <scope>NUCLEOTIDE SEQUENCE [LARGE SCALE GENOMIC DNA]</scope>
    <source>
        <strain evidence="2">Yugu1</strain>
    </source>
</reference>
<protein>
    <recommendedName>
        <fullName evidence="3">Secreted protein</fullName>
    </recommendedName>
</protein>
<dbReference type="OrthoDB" id="709008at2759"/>
<proteinExistence type="predicted"/>
<evidence type="ECO:0000313" key="2">
    <source>
        <dbReference type="EMBL" id="RCV09216.1"/>
    </source>
</evidence>
<name>A0A368PTU5_SETIT</name>